<reference evidence="2 3" key="1">
    <citation type="journal article" date="2019" name="Commun. Biol.">
        <title>The bagworm genome reveals a unique fibroin gene that provides high tensile strength.</title>
        <authorList>
            <person name="Kono N."/>
            <person name="Nakamura H."/>
            <person name="Ohtoshi R."/>
            <person name="Tomita M."/>
            <person name="Numata K."/>
            <person name="Arakawa K."/>
        </authorList>
    </citation>
    <scope>NUCLEOTIDE SEQUENCE [LARGE SCALE GENOMIC DNA]</scope>
</reference>
<feature type="region of interest" description="Disordered" evidence="1">
    <location>
        <begin position="85"/>
        <end position="123"/>
    </location>
</feature>
<dbReference type="Proteomes" id="UP000299102">
    <property type="component" value="Unassembled WGS sequence"/>
</dbReference>
<name>A0A4C1ZSU0_EUMVA</name>
<dbReference type="AlphaFoldDB" id="A0A4C1ZSU0"/>
<accession>A0A4C1ZSU0</accession>
<comment type="caution">
    <text evidence="2">The sequence shown here is derived from an EMBL/GenBank/DDBJ whole genome shotgun (WGS) entry which is preliminary data.</text>
</comment>
<proteinExistence type="predicted"/>
<evidence type="ECO:0000256" key="1">
    <source>
        <dbReference type="SAM" id="MobiDB-lite"/>
    </source>
</evidence>
<gene>
    <name evidence="2" type="ORF">EVAR_50082_1</name>
</gene>
<protein>
    <submittedName>
        <fullName evidence="2">Uncharacterized protein</fullName>
    </submittedName>
</protein>
<keyword evidence="3" id="KW-1185">Reference proteome</keyword>
<evidence type="ECO:0000313" key="2">
    <source>
        <dbReference type="EMBL" id="GBP90089.1"/>
    </source>
</evidence>
<organism evidence="2 3">
    <name type="scientific">Eumeta variegata</name>
    <name type="common">Bagworm moth</name>
    <name type="synonym">Eumeta japonica</name>
    <dbReference type="NCBI Taxonomy" id="151549"/>
    <lineage>
        <taxon>Eukaryota</taxon>
        <taxon>Metazoa</taxon>
        <taxon>Ecdysozoa</taxon>
        <taxon>Arthropoda</taxon>
        <taxon>Hexapoda</taxon>
        <taxon>Insecta</taxon>
        <taxon>Pterygota</taxon>
        <taxon>Neoptera</taxon>
        <taxon>Endopterygota</taxon>
        <taxon>Lepidoptera</taxon>
        <taxon>Glossata</taxon>
        <taxon>Ditrysia</taxon>
        <taxon>Tineoidea</taxon>
        <taxon>Psychidae</taxon>
        <taxon>Oiketicinae</taxon>
        <taxon>Eumeta</taxon>
    </lineage>
</organism>
<evidence type="ECO:0000313" key="3">
    <source>
        <dbReference type="Proteomes" id="UP000299102"/>
    </source>
</evidence>
<feature type="compositionally biased region" description="Basic and acidic residues" evidence="1">
    <location>
        <begin position="97"/>
        <end position="123"/>
    </location>
</feature>
<dbReference type="EMBL" id="BGZK01002055">
    <property type="protein sequence ID" value="GBP90089.1"/>
    <property type="molecule type" value="Genomic_DNA"/>
</dbReference>
<sequence length="159" mass="16991">MILIQLPNPSSTSFPILAVVVPIRFGSNLDPNTGSDSRSDLNLDPVTDQCTKQLYIRLLGFAFRQIIFPRCPPNIITPFKVASGSAAADGVRGNDPSADKRARADSNARRPDNERPANGRRDSVIKCSERDKAAAGAPARAAGLLVLTAPAPGRARIPY</sequence>